<sequence length="43" mass="4800">MNEFEKDVQMKSNDAVQSAVGFVVPFLFFSIIFFTAVIIKAIG</sequence>
<evidence type="ECO:0000256" key="1">
    <source>
        <dbReference type="SAM" id="Phobius"/>
    </source>
</evidence>
<evidence type="ECO:0000313" key="2">
    <source>
        <dbReference type="EMBL" id="KMM37611.1"/>
    </source>
</evidence>
<keyword evidence="1" id="KW-0472">Membrane</keyword>
<evidence type="ECO:0000313" key="3">
    <source>
        <dbReference type="Proteomes" id="UP000035996"/>
    </source>
</evidence>
<dbReference type="AlphaFoldDB" id="A0A0J6CN28"/>
<keyword evidence="3" id="KW-1185">Reference proteome</keyword>
<name>A0A0J6CN28_9BACL</name>
<dbReference type="InterPro" id="IPR025416">
    <property type="entry name" value="YqzM"/>
</dbReference>
<dbReference type="Pfam" id="PF14141">
    <property type="entry name" value="YqzM"/>
    <property type="match status" value="1"/>
</dbReference>
<accession>A0A0J6CN28</accession>
<protein>
    <submittedName>
        <fullName evidence="2">Membrane protein</fullName>
    </submittedName>
</protein>
<comment type="caution">
    <text evidence="2">The sequence shown here is derived from an EMBL/GenBank/DDBJ whole genome shotgun (WGS) entry which is preliminary data.</text>
</comment>
<keyword evidence="1" id="KW-1133">Transmembrane helix</keyword>
<keyword evidence="1" id="KW-0812">Transmembrane</keyword>
<dbReference type="Proteomes" id="UP000035996">
    <property type="component" value="Unassembled WGS sequence"/>
</dbReference>
<proteinExistence type="predicted"/>
<dbReference type="OrthoDB" id="2679928at2"/>
<feature type="transmembrane region" description="Helical" evidence="1">
    <location>
        <begin position="20"/>
        <end position="42"/>
    </location>
</feature>
<organism evidence="2 3">
    <name type="scientific">Guptibacillus hwajinpoensis</name>
    <dbReference type="NCBI Taxonomy" id="208199"/>
    <lineage>
        <taxon>Bacteria</taxon>
        <taxon>Bacillati</taxon>
        <taxon>Bacillota</taxon>
        <taxon>Bacilli</taxon>
        <taxon>Bacillales</taxon>
        <taxon>Guptibacillaceae</taxon>
        <taxon>Guptibacillus</taxon>
    </lineage>
</organism>
<gene>
    <name evidence="2" type="ORF">AB986_17380</name>
</gene>
<dbReference type="RefSeq" id="WP_048312757.1">
    <property type="nucleotide sequence ID" value="NZ_CP119526.1"/>
</dbReference>
<reference evidence="2" key="1">
    <citation type="submission" date="2015-06" db="EMBL/GenBank/DDBJ databases">
        <authorList>
            <person name="Liu B."/>
            <person name="Wang J."/>
            <person name="Zhu Y."/>
            <person name="Liu G."/>
            <person name="Chen Q."/>
            <person name="Zheng C."/>
            <person name="Che J."/>
            <person name="Ge C."/>
            <person name="Shi H."/>
            <person name="Pan Z."/>
            <person name="Liu X."/>
        </authorList>
    </citation>
    <scope>NUCLEOTIDE SEQUENCE [LARGE SCALE GENOMIC DNA]</scope>
    <source>
        <strain evidence="2">DSM 16346</strain>
    </source>
</reference>
<dbReference type="EMBL" id="LELK01000004">
    <property type="protein sequence ID" value="KMM37611.1"/>
    <property type="molecule type" value="Genomic_DNA"/>
</dbReference>